<dbReference type="SUPFAM" id="SSF159245">
    <property type="entry name" value="AttH-like"/>
    <property type="match status" value="1"/>
</dbReference>
<organism evidence="4 5">
    <name type="scientific">Penicillium ucsense</name>
    <dbReference type="NCBI Taxonomy" id="2839758"/>
    <lineage>
        <taxon>Eukaryota</taxon>
        <taxon>Fungi</taxon>
        <taxon>Dikarya</taxon>
        <taxon>Ascomycota</taxon>
        <taxon>Pezizomycotina</taxon>
        <taxon>Eurotiomycetes</taxon>
        <taxon>Eurotiomycetidae</taxon>
        <taxon>Eurotiales</taxon>
        <taxon>Aspergillaceae</taxon>
        <taxon>Penicillium</taxon>
    </lineage>
</organism>
<feature type="domain" description="AsqO/PenF-like C-terminal" evidence="3">
    <location>
        <begin position="298"/>
        <end position="329"/>
    </location>
</feature>
<proteinExistence type="predicted"/>
<feature type="domain" description="Diels-Alderase N-terminal" evidence="2">
    <location>
        <begin position="109"/>
        <end position="291"/>
    </location>
</feature>
<protein>
    <submittedName>
        <fullName evidence="4">Uncharacterized protein</fullName>
    </submittedName>
</protein>
<dbReference type="Pfam" id="PF24137">
    <property type="entry name" value="DA_N"/>
    <property type="match status" value="1"/>
</dbReference>
<dbReference type="AlphaFoldDB" id="A0A8J8VVZ2"/>
<dbReference type="Proteomes" id="UP000631181">
    <property type="component" value="Unassembled WGS sequence"/>
</dbReference>
<dbReference type="Pfam" id="PF25581">
    <property type="entry name" value="AsqO_C"/>
    <property type="match status" value="1"/>
</dbReference>
<evidence type="ECO:0000313" key="5">
    <source>
        <dbReference type="Proteomes" id="UP000631181"/>
    </source>
</evidence>
<reference evidence="4" key="1">
    <citation type="journal article" date="2020" name="Front. Microbiol.">
        <title>Gene regulatory networks of Penicillium echinulatum 2HH and Penicillium oxalicum 114-2 inferred by a computational biology approach.</title>
        <authorList>
            <person name="Lenz A.R."/>
            <person name="Galan-Vasquez E."/>
            <person name="Balbinot E."/>
            <person name="De Abreu F.P."/>
            <person name="De Oliveira N.S."/>
            <person name="Da Rosa L.O."/>
            <person name="De Avila E Silva S."/>
            <person name="Camassola M."/>
            <person name="Dillon A.J.P."/>
            <person name="Perez-Rueda E."/>
        </authorList>
    </citation>
    <scope>NUCLEOTIDE SEQUENCE</scope>
    <source>
        <strain evidence="4">S1M29</strain>
    </source>
</reference>
<gene>
    <name evidence="4" type="ORF">PECM_002904</name>
</gene>
<evidence type="ECO:0000259" key="3">
    <source>
        <dbReference type="Pfam" id="PF25581"/>
    </source>
</evidence>
<dbReference type="EMBL" id="WIWV01000181">
    <property type="protein sequence ID" value="KAF7712413.1"/>
    <property type="molecule type" value="Genomic_DNA"/>
</dbReference>
<keyword evidence="5" id="KW-1185">Reference proteome</keyword>
<name>A0A8J8VVZ2_9EURO</name>
<feature type="signal peptide" evidence="1">
    <location>
        <begin position="1"/>
        <end position="30"/>
    </location>
</feature>
<dbReference type="InterPro" id="IPR056402">
    <property type="entry name" value="DA_N"/>
</dbReference>
<accession>A0A8J8VVZ2</accession>
<dbReference type="OrthoDB" id="5344254at2759"/>
<dbReference type="InterPro" id="IPR057722">
    <property type="entry name" value="AsqO/PenF-like_C"/>
</dbReference>
<feature type="chain" id="PRO_5035315273" evidence="1">
    <location>
        <begin position="31"/>
        <end position="399"/>
    </location>
</feature>
<comment type="caution">
    <text evidence="4">The sequence shown here is derived from an EMBL/GenBank/DDBJ whole genome shotgun (WGS) entry which is preliminary data.</text>
</comment>
<evidence type="ECO:0000259" key="2">
    <source>
        <dbReference type="Pfam" id="PF24137"/>
    </source>
</evidence>
<sequence>MRPRTQLQSPTAVWLLSQLIHMLSITSAHGTHINVPSSLKVSSESAPELETLLNPKSTRCTGTGPQAPKIFTIPPKVQNGVADARFNMSTPTPQLSAESLSILDAPQLSMINSSVFDWWYFDIVSISDPRETVTVTFFTSTANAFPWLPTNESSVLIAYLWVSFSNGTVFEDYVPATVATVQEPGTEGTGISGVGNWSSTGFSWTSTNTDSSRYTKVMVSSDKLQVFGEFSLTSTLEPHLPCGVTANISTLEVAPHVGWAALVPDAAGSADITVVGSRLQFQGPAYHDKNWSDRPFVASVSSWYWGHGQLGSYSVVWFSYLALNDPQHREANVSGTRIAGDGEYYFRWAGHITGEICEGSSAANGQDSSCLQASGGASIVTDEAMMAGSAIWEQFVLEE</sequence>
<keyword evidence="1" id="KW-0732">Signal</keyword>
<evidence type="ECO:0000313" key="4">
    <source>
        <dbReference type="EMBL" id="KAF7712413.1"/>
    </source>
</evidence>
<evidence type="ECO:0000256" key="1">
    <source>
        <dbReference type="SAM" id="SignalP"/>
    </source>
</evidence>